<dbReference type="AlphaFoldDB" id="A0A0G1IQT3"/>
<organism evidence="2 3">
    <name type="scientific">Candidatus Giovannonibacteria bacterium GW2011_GWA2_44_26</name>
    <dbReference type="NCBI Taxonomy" id="1618648"/>
    <lineage>
        <taxon>Bacteria</taxon>
        <taxon>Candidatus Giovannoniibacteriota</taxon>
    </lineage>
</organism>
<sequence length="213" mass="23560">MCKIIVMLFFAKNFGVPMESILSSRFNSALAERNNPNLIFMDERIVIPFPATAAVKSVPLAPKVMASETTETTSVVSPTETFLNEGMSYVKIAFLLAVFMSVELFLFGVYFLVRDWRNKTPSEGKAANEVHGQEKCVSCMQGITSAEGIIEALGEARVKDLIHAMHLPIVIDEKGNQVLLCNIDSLMQNEKLKMLQGGLVKDLSRNIKMLGEV</sequence>
<keyword evidence="1" id="KW-1133">Transmembrane helix</keyword>
<keyword evidence="1" id="KW-0812">Transmembrane</keyword>
<feature type="transmembrane region" description="Helical" evidence="1">
    <location>
        <begin position="92"/>
        <end position="113"/>
    </location>
</feature>
<evidence type="ECO:0000313" key="2">
    <source>
        <dbReference type="EMBL" id="KKT61328.1"/>
    </source>
</evidence>
<gene>
    <name evidence="2" type="ORF">UW55_C0033G0009</name>
</gene>
<comment type="caution">
    <text evidence="2">The sequence shown here is derived from an EMBL/GenBank/DDBJ whole genome shotgun (WGS) entry which is preliminary data.</text>
</comment>
<reference evidence="2 3" key="1">
    <citation type="journal article" date="2015" name="Nature">
        <title>rRNA introns, odd ribosomes, and small enigmatic genomes across a large radiation of phyla.</title>
        <authorList>
            <person name="Brown C.T."/>
            <person name="Hug L.A."/>
            <person name="Thomas B.C."/>
            <person name="Sharon I."/>
            <person name="Castelle C.J."/>
            <person name="Singh A."/>
            <person name="Wilkins M.J."/>
            <person name="Williams K.H."/>
            <person name="Banfield J.F."/>
        </authorList>
    </citation>
    <scope>NUCLEOTIDE SEQUENCE [LARGE SCALE GENOMIC DNA]</scope>
</reference>
<evidence type="ECO:0000313" key="3">
    <source>
        <dbReference type="Proteomes" id="UP000033945"/>
    </source>
</evidence>
<protein>
    <submittedName>
        <fullName evidence="2">Uncharacterized protein</fullName>
    </submittedName>
</protein>
<proteinExistence type="predicted"/>
<evidence type="ECO:0000256" key="1">
    <source>
        <dbReference type="SAM" id="Phobius"/>
    </source>
</evidence>
<dbReference type="EMBL" id="LCIT01000033">
    <property type="protein sequence ID" value="KKT61328.1"/>
    <property type="molecule type" value="Genomic_DNA"/>
</dbReference>
<name>A0A0G1IQT3_9BACT</name>
<accession>A0A0G1IQT3</accession>
<dbReference type="Proteomes" id="UP000033945">
    <property type="component" value="Unassembled WGS sequence"/>
</dbReference>
<keyword evidence="1" id="KW-0472">Membrane</keyword>